<dbReference type="AlphaFoldDB" id="A0A6A6QZ73"/>
<feature type="signal peptide" evidence="2">
    <location>
        <begin position="1"/>
        <end position="20"/>
    </location>
</feature>
<evidence type="ECO:0000256" key="2">
    <source>
        <dbReference type="SAM" id="SignalP"/>
    </source>
</evidence>
<gene>
    <name evidence="3" type="ORF">BU16DRAFT_537387</name>
</gene>
<dbReference type="EMBL" id="MU004186">
    <property type="protein sequence ID" value="KAF2497778.1"/>
    <property type="molecule type" value="Genomic_DNA"/>
</dbReference>
<reference evidence="3" key="1">
    <citation type="journal article" date="2020" name="Stud. Mycol.">
        <title>101 Dothideomycetes genomes: a test case for predicting lifestyles and emergence of pathogens.</title>
        <authorList>
            <person name="Haridas S."/>
            <person name="Albert R."/>
            <person name="Binder M."/>
            <person name="Bloem J."/>
            <person name="Labutti K."/>
            <person name="Salamov A."/>
            <person name="Andreopoulos B."/>
            <person name="Baker S."/>
            <person name="Barry K."/>
            <person name="Bills G."/>
            <person name="Bluhm B."/>
            <person name="Cannon C."/>
            <person name="Castanera R."/>
            <person name="Culley D."/>
            <person name="Daum C."/>
            <person name="Ezra D."/>
            <person name="Gonzalez J."/>
            <person name="Henrissat B."/>
            <person name="Kuo A."/>
            <person name="Liang C."/>
            <person name="Lipzen A."/>
            <person name="Lutzoni F."/>
            <person name="Magnuson J."/>
            <person name="Mondo S."/>
            <person name="Nolan M."/>
            <person name="Ohm R."/>
            <person name="Pangilinan J."/>
            <person name="Park H.-J."/>
            <person name="Ramirez L."/>
            <person name="Alfaro M."/>
            <person name="Sun H."/>
            <person name="Tritt A."/>
            <person name="Yoshinaga Y."/>
            <person name="Zwiers L.-H."/>
            <person name="Turgeon B."/>
            <person name="Goodwin S."/>
            <person name="Spatafora J."/>
            <person name="Crous P."/>
            <person name="Grigoriev I."/>
        </authorList>
    </citation>
    <scope>NUCLEOTIDE SEQUENCE</scope>
    <source>
        <strain evidence="3">CBS 269.34</strain>
    </source>
</reference>
<sequence length="299" mass="31427">MALFTRHVAVFLLSANVVLGNPVFMPKEMAKESTPINWGLVPTGSGLVPTGSGLLPTVPTGLSPTPSKYILPKDGFPTFGLSLAHGQLATSLPTTSPCLPRPSSAPPPSPTTQWGNLPMTLTSLPTTIPILTPSPATPANPVVSATTAPTAGACFLQLYQSRHSIPAANELSEFLGVQLWKPPFTDVAHNLAFAYGSVLERDLAGVGAMQLGNETWLSSPLDLGLVELPCAGQYDVRVTFDSKSWSLLSPPTQPPATVKLPTEWGVGNGPGFEVPATPGGGGIVEWRRFDVTFDCGFYP</sequence>
<feature type="compositionally biased region" description="Pro residues" evidence="1">
    <location>
        <begin position="99"/>
        <end position="110"/>
    </location>
</feature>
<dbReference type="Proteomes" id="UP000799750">
    <property type="component" value="Unassembled WGS sequence"/>
</dbReference>
<protein>
    <submittedName>
        <fullName evidence="3">Uncharacterized protein</fullName>
    </submittedName>
</protein>
<feature type="chain" id="PRO_5025395126" evidence="2">
    <location>
        <begin position="21"/>
        <end position="299"/>
    </location>
</feature>
<feature type="region of interest" description="Disordered" evidence="1">
    <location>
        <begin position="92"/>
        <end position="112"/>
    </location>
</feature>
<evidence type="ECO:0000256" key="1">
    <source>
        <dbReference type="SAM" id="MobiDB-lite"/>
    </source>
</evidence>
<evidence type="ECO:0000313" key="4">
    <source>
        <dbReference type="Proteomes" id="UP000799750"/>
    </source>
</evidence>
<organism evidence="3 4">
    <name type="scientific">Lophium mytilinum</name>
    <dbReference type="NCBI Taxonomy" id="390894"/>
    <lineage>
        <taxon>Eukaryota</taxon>
        <taxon>Fungi</taxon>
        <taxon>Dikarya</taxon>
        <taxon>Ascomycota</taxon>
        <taxon>Pezizomycotina</taxon>
        <taxon>Dothideomycetes</taxon>
        <taxon>Pleosporomycetidae</taxon>
        <taxon>Mytilinidiales</taxon>
        <taxon>Mytilinidiaceae</taxon>
        <taxon>Lophium</taxon>
    </lineage>
</organism>
<keyword evidence="2" id="KW-0732">Signal</keyword>
<proteinExistence type="predicted"/>
<name>A0A6A6QZ73_9PEZI</name>
<evidence type="ECO:0000313" key="3">
    <source>
        <dbReference type="EMBL" id="KAF2497778.1"/>
    </source>
</evidence>
<keyword evidence="4" id="KW-1185">Reference proteome</keyword>
<accession>A0A6A6QZ73</accession>